<name>A0AAV7PB07_PLEWA</name>
<sequence length="101" mass="11507">MRETCLLFALRSKGIVEQPRDLHPHPETHVLFPRSETSVVRLHQRHSVQVHTRKQLCVCSTQRHPAISGICCASHKTRPVVLRQARGTRLLGSLTTIVYTH</sequence>
<keyword evidence="2" id="KW-1185">Reference proteome</keyword>
<reference evidence="1" key="1">
    <citation type="journal article" date="2022" name="bioRxiv">
        <title>Sequencing and chromosome-scale assembly of the giantPleurodeles waltlgenome.</title>
        <authorList>
            <person name="Brown T."/>
            <person name="Elewa A."/>
            <person name="Iarovenko S."/>
            <person name="Subramanian E."/>
            <person name="Araus A.J."/>
            <person name="Petzold A."/>
            <person name="Susuki M."/>
            <person name="Suzuki K.-i.T."/>
            <person name="Hayashi T."/>
            <person name="Toyoda A."/>
            <person name="Oliveira C."/>
            <person name="Osipova E."/>
            <person name="Leigh N.D."/>
            <person name="Simon A."/>
            <person name="Yun M.H."/>
        </authorList>
    </citation>
    <scope>NUCLEOTIDE SEQUENCE</scope>
    <source>
        <strain evidence="1">20211129_DDA</strain>
        <tissue evidence="1">Liver</tissue>
    </source>
</reference>
<evidence type="ECO:0000313" key="1">
    <source>
        <dbReference type="EMBL" id="KAJ1123753.1"/>
    </source>
</evidence>
<dbReference type="AlphaFoldDB" id="A0AAV7PB07"/>
<proteinExistence type="predicted"/>
<gene>
    <name evidence="1" type="ORF">NDU88_002220</name>
</gene>
<dbReference type="EMBL" id="JANPWB010000011">
    <property type="protein sequence ID" value="KAJ1123753.1"/>
    <property type="molecule type" value="Genomic_DNA"/>
</dbReference>
<organism evidence="1 2">
    <name type="scientific">Pleurodeles waltl</name>
    <name type="common">Iberian ribbed newt</name>
    <dbReference type="NCBI Taxonomy" id="8319"/>
    <lineage>
        <taxon>Eukaryota</taxon>
        <taxon>Metazoa</taxon>
        <taxon>Chordata</taxon>
        <taxon>Craniata</taxon>
        <taxon>Vertebrata</taxon>
        <taxon>Euteleostomi</taxon>
        <taxon>Amphibia</taxon>
        <taxon>Batrachia</taxon>
        <taxon>Caudata</taxon>
        <taxon>Salamandroidea</taxon>
        <taxon>Salamandridae</taxon>
        <taxon>Pleurodelinae</taxon>
        <taxon>Pleurodeles</taxon>
    </lineage>
</organism>
<evidence type="ECO:0000313" key="2">
    <source>
        <dbReference type="Proteomes" id="UP001066276"/>
    </source>
</evidence>
<comment type="caution">
    <text evidence="1">The sequence shown here is derived from an EMBL/GenBank/DDBJ whole genome shotgun (WGS) entry which is preliminary data.</text>
</comment>
<accession>A0AAV7PB07</accession>
<protein>
    <submittedName>
        <fullName evidence="1">Uncharacterized protein</fullName>
    </submittedName>
</protein>
<dbReference type="Proteomes" id="UP001066276">
    <property type="component" value="Chromosome 7"/>
</dbReference>